<reference evidence="1 2" key="1">
    <citation type="journal article" date="2018" name="Science">
        <title>The opium poppy genome and morphinan production.</title>
        <authorList>
            <person name="Guo L."/>
            <person name="Winzer T."/>
            <person name="Yang X."/>
            <person name="Li Y."/>
            <person name="Ning Z."/>
            <person name="He Z."/>
            <person name="Teodor R."/>
            <person name="Lu Y."/>
            <person name="Bowser T.A."/>
            <person name="Graham I.A."/>
            <person name="Ye K."/>
        </authorList>
    </citation>
    <scope>NUCLEOTIDE SEQUENCE [LARGE SCALE GENOMIC DNA]</scope>
    <source>
        <strain evidence="2">cv. HN1</strain>
        <tissue evidence="1">Leaves</tissue>
    </source>
</reference>
<dbReference type="EMBL" id="CM010723">
    <property type="protein sequence ID" value="RZC76844.1"/>
    <property type="molecule type" value="Genomic_DNA"/>
</dbReference>
<keyword evidence="2" id="KW-1185">Reference proteome</keyword>
<evidence type="ECO:0000313" key="2">
    <source>
        <dbReference type="Proteomes" id="UP000316621"/>
    </source>
</evidence>
<protein>
    <submittedName>
        <fullName evidence="1">Uncharacterized protein</fullName>
    </submittedName>
</protein>
<accession>A0A4Y7KU30</accession>
<evidence type="ECO:0000313" key="1">
    <source>
        <dbReference type="EMBL" id="RZC76844.1"/>
    </source>
</evidence>
<dbReference type="AlphaFoldDB" id="A0A4Y7KU30"/>
<dbReference type="Proteomes" id="UP000316621">
    <property type="component" value="Chromosome 9"/>
</dbReference>
<gene>
    <name evidence="1" type="ORF">C5167_000956</name>
</gene>
<sequence length="81" mass="9443">MIVILSGKQTLFAERKKRSEKQRQFEFSKKRYMRFELLSERVSTVASEPFLNHKTIMNEPNNMLVLTASPTIISITTIPKL</sequence>
<proteinExistence type="predicted"/>
<dbReference type="Gramene" id="RZC76844">
    <property type="protein sequence ID" value="RZC76844"/>
    <property type="gene ID" value="C5167_000956"/>
</dbReference>
<name>A0A4Y7KU30_PAPSO</name>
<organism evidence="1 2">
    <name type="scientific">Papaver somniferum</name>
    <name type="common">Opium poppy</name>
    <dbReference type="NCBI Taxonomy" id="3469"/>
    <lineage>
        <taxon>Eukaryota</taxon>
        <taxon>Viridiplantae</taxon>
        <taxon>Streptophyta</taxon>
        <taxon>Embryophyta</taxon>
        <taxon>Tracheophyta</taxon>
        <taxon>Spermatophyta</taxon>
        <taxon>Magnoliopsida</taxon>
        <taxon>Ranunculales</taxon>
        <taxon>Papaveraceae</taxon>
        <taxon>Papaveroideae</taxon>
        <taxon>Papaver</taxon>
    </lineage>
</organism>